<evidence type="ECO:0000256" key="1">
    <source>
        <dbReference type="SAM" id="MobiDB-lite"/>
    </source>
</evidence>
<evidence type="ECO:0000313" key="2">
    <source>
        <dbReference type="EMBL" id="ACN35598.1"/>
    </source>
</evidence>
<dbReference type="EMBL" id="BT068701">
    <property type="protein sequence ID" value="ACN35598.1"/>
    <property type="molecule type" value="mRNA"/>
</dbReference>
<feature type="region of interest" description="Disordered" evidence="1">
    <location>
        <begin position="17"/>
        <end position="40"/>
    </location>
</feature>
<organism evidence="2">
    <name type="scientific">Zea mays</name>
    <name type="common">Maize</name>
    <dbReference type="NCBI Taxonomy" id="4577"/>
    <lineage>
        <taxon>Eukaryota</taxon>
        <taxon>Viridiplantae</taxon>
        <taxon>Streptophyta</taxon>
        <taxon>Embryophyta</taxon>
        <taxon>Tracheophyta</taxon>
        <taxon>Spermatophyta</taxon>
        <taxon>Magnoliopsida</taxon>
        <taxon>Liliopsida</taxon>
        <taxon>Poales</taxon>
        <taxon>Poaceae</taxon>
        <taxon>PACMAD clade</taxon>
        <taxon>Panicoideae</taxon>
        <taxon>Andropogonodae</taxon>
        <taxon>Andropogoneae</taxon>
        <taxon>Tripsacinae</taxon>
        <taxon>Zea</taxon>
    </lineage>
</organism>
<accession>C0PK82</accession>
<reference evidence="2" key="1">
    <citation type="journal article" date="2009" name="PLoS Genet.">
        <title>Sequencing, mapping, and analysis of 27,455 maize full-length cDNAs.</title>
        <authorList>
            <person name="Soderlund C."/>
            <person name="Descour A."/>
            <person name="Kudrna D."/>
            <person name="Bomhoff M."/>
            <person name="Boyd L."/>
            <person name="Currie J."/>
            <person name="Angelova A."/>
            <person name="Collura K."/>
            <person name="Wissotski M."/>
            <person name="Ashley E."/>
            <person name="Morrow D."/>
            <person name="Fernandes J."/>
            <person name="Walbot V."/>
            <person name="Yu Y."/>
        </authorList>
    </citation>
    <scope>NUCLEOTIDE SEQUENCE</scope>
    <source>
        <strain evidence="2">B73</strain>
    </source>
</reference>
<protein>
    <submittedName>
        <fullName evidence="2">Uncharacterized protein</fullName>
    </submittedName>
</protein>
<dbReference type="AlphaFoldDB" id="C0PK82"/>
<sequence>MMMSARSEQINCCCNNPLRAPTSATAENRQRSKPHGNEQQRMVLKFQYGTEAWWTAPAQHVAVK</sequence>
<proteinExistence type="evidence at transcript level"/>
<name>C0PK82_MAIZE</name>